<dbReference type="CDD" id="cd00130">
    <property type="entry name" value="PAS"/>
    <property type="match status" value="1"/>
</dbReference>
<dbReference type="InterPro" id="IPR035965">
    <property type="entry name" value="PAS-like_dom_sf"/>
</dbReference>
<dbReference type="Pfam" id="PF13426">
    <property type="entry name" value="PAS_9"/>
    <property type="match status" value="1"/>
</dbReference>
<proteinExistence type="predicted"/>
<dbReference type="Gene3D" id="3.30.450.40">
    <property type="match status" value="1"/>
</dbReference>
<evidence type="ECO:0000259" key="1">
    <source>
        <dbReference type="PROSITE" id="PS50112"/>
    </source>
</evidence>
<dbReference type="PROSITE" id="PS50112">
    <property type="entry name" value="PAS"/>
    <property type="match status" value="1"/>
</dbReference>
<gene>
    <name evidence="2" type="ORF">DealDRAFT_0326</name>
</gene>
<keyword evidence="3" id="KW-1185">Reference proteome</keyword>
<dbReference type="STRING" id="555088.DealDRAFT_0326"/>
<dbReference type="SUPFAM" id="SSF55785">
    <property type="entry name" value="PYP-like sensor domain (PAS domain)"/>
    <property type="match status" value="1"/>
</dbReference>
<dbReference type="InterPro" id="IPR000014">
    <property type="entry name" value="PAS"/>
</dbReference>
<dbReference type="Pfam" id="PF01590">
    <property type="entry name" value="GAF"/>
    <property type="match status" value="1"/>
</dbReference>
<dbReference type="eggNOG" id="COG2203">
    <property type="taxonomic scope" value="Bacteria"/>
</dbReference>
<dbReference type="SUPFAM" id="SSF55781">
    <property type="entry name" value="GAF domain-like"/>
    <property type="match status" value="1"/>
</dbReference>
<dbReference type="Gene3D" id="3.30.450.20">
    <property type="entry name" value="PAS domain"/>
    <property type="match status" value="1"/>
</dbReference>
<feature type="domain" description="PAS" evidence="1">
    <location>
        <begin position="125"/>
        <end position="167"/>
    </location>
</feature>
<reference evidence="2 3" key="1">
    <citation type="submission" date="2009-02" db="EMBL/GenBank/DDBJ databases">
        <title>Sequencing of the draft genome and assembly of Dethiobacter alkaliphilus AHT 1.</title>
        <authorList>
            <consortium name="US DOE Joint Genome Institute (JGI-PGF)"/>
            <person name="Lucas S."/>
            <person name="Copeland A."/>
            <person name="Lapidus A."/>
            <person name="Glavina del Rio T."/>
            <person name="Dalin E."/>
            <person name="Tice H."/>
            <person name="Bruce D."/>
            <person name="Goodwin L."/>
            <person name="Pitluck S."/>
            <person name="Larimer F."/>
            <person name="Land M.L."/>
            <person name="Hauser L."/>
            <person name="Muyzer G."/>
        </authorList>
    </citation>
    <scope>NUCLEOTIDE SEQUENCE [LARGE SCALE GENOMIC DNA]</scope>
    <source>
        <strain evidence="2 3">AHT 1</strain>
    </source>
</reference>
<comment type="caution">
    <text evidence="2">The sequence shown here is derived from an EMBL/GenBank/DDBJ whole genome shotgun (WGS) entry which is preliminary data.</text>
</comment>
<accession>C0GCW7</accession>
<organism evidence="2 3">
    <name type="scientific">Dethiobacter alkaliphilus AHT 1</name>
    <dbReference type="NCBI Taxonomy" id="555088"/>
    <lineage>
        <taxon>Bacteria</taxon>
        <taxon>Bacillati</taxon>
        <taxon>Bacillota</taxon>
        <taxon>Dethiobacteria</taxon>
        <taxon>Dethiobacterales</taxon>
        <taxon>Dethiobacteraceae</taxon>
        <taxon>Dethiobacter</taxon>
    </lineage>
</organism>
<dbReference type="AlphaFoldDB" id="C0GCW7"/>
<dbReference type="InterPro" id="IPR003018">
    <property type="entry name" value="GAF"/>
</dbReference>
<sequence>MARNDDGVPVLDCMCGRVIREDLEETLVSLSASGAFYTGDINQLCSELGKKNIDFNVRNYCGAEGYRSIALIPLRAQDEIVGLLQLNDRKPHKFSEDNIEFLNLAGKSIGTALTRFRAEQAHRRSEMLLDEIIQKAQDGFSLTTPEGRVIIYNNAMEEISGYTREEVDRHGWYYLIFPVEEDRKLAIQKARLAIAGKLEHYELQITCKDGTKKPVILSLTPLEIDGQTFNFTVMIDLFKKYKTEDMF</sequence>
<dbReference type="EMBL" id="ACJM01000001">
    <property type="protein sequence ID" value="EEG79052.1"/>
    <property type="molecule type" value="Genomic_DNA"/>
</dbReference>
<dbReference type="SMART" id="SM00091">
    <property type="entry name" value="PAS"/>
    <property type="match status" value="1"/>
</dbReference>
<dbReference type="InterPro" id="IPR029016">
    <property type="entry name" value="GAF-like_dom_sf"/>
</dbReference>
<protein>
    <submittedName>
        <fullName evidence="2">Putative PAS/PAC sensor protein</fullName>
    </submittedName>
</protein>
<dbReference type="Proteomes" id="UP000006443">
    <property type="component" value="Unassembled WGS sequence"/>
</dbReference>
<dbReference type="NCBIfam" id="TIGR00229">
    <property type="entry name" value="sensory_box"/>
    <property type="match status" value="1"/>
</dbReference>
<name>C0GCW7_DETAL</name>
<evidence type="ECO:0000313" key="2">
    <source>
        <dbReference type="EMBL" id="EEG79052.1"/>
    </source>
</evidence>
<evidence type="ECO:0000313" key="3">
    <source>
        <dbReference type="Proteomes" id="UP000006443"/>
    </source>
</evidence>